<sequence>MSGNASHDQIVPDGEAHPKQEQQQQQQQDSTHSNPDSQNEQNDDPNDAIMTDVQRQSLSVQIGDSLNAIQYPEFLRTIGDSNQIHTPWADIQQAIKAAILEQCEIMEPQASERDRSIIEGIKTNILHGLERHERPPFTIQRLCELIIDPKRHYRMYIKYMNAIEKVLTVTSAWNDFIEHTDANGSSSSASHLAEVGGLLGVGDIGVEQEPITTEANGHQEENKDDNNDNGNNIDGMDVDS</sequence>
<evidence type="ECO:0000313" key="4">
    <source>
        <dbReference type="Proteomes" id="UP001234581"/>
    </source>
</evidence>
<dbReference type="PANTHER" id="PTHR16487:SF0">
    <property type="entry name" value="PROTEIN PHOSPHATASE 4 REGULATORY SUBUNIT 2-RELATED"/>
    <property type="match status" value="1"/>
</dbReference>
<evidence type="ECO:0000256" key="2">
    <source>
        <dbReference type="SAM" id="MobiDB-lite"/>
    </source>
</evidence>
<comment type="similarity">
    <text evidence="1">Belongs to the PPP4R2 family.</text>
</comment>
<evidence type="ECO:0000313" key="3">
    <source>
        <dbReference type="EMBL" id="KAJ8652162.1"/>
    </source>
</evidence>
<name>A0AAD7XW00_9FUNG</name>
<feature type="compositionally biased region" description="Basic and acidic residues" evidence="2">
    <location>
        <begin position="217"/>
        <end position="226"/>
    </location>
</feature>
<feature type="region of interest" description="Disordered" evidence="2">
    <location>
        <begin position="207"/>
        <end position="240"/>
    </location>
</feature>
<dbReference type="GO" id="GO:0030289">
    <property type="term" value="C:protein phosphatase 4 complex"/>
    <property type="evidence" value="ECO:0007669"/>
    <property type="project" value="InterPro"/>
</dbReference>
<dbReference type="GO" id="GO:0005634">
    <property type="term" value="C:nucleus"/>
    <property type="evidence" value="ECO:0007669"/>
    <property type="project" value="TreeGrafter"/>
</dbReference>
<dbReference type="Proteomes" id="UP001234581">
    <property type="component" value="Unassembled WGS sequence"/>
</dbReference>
<dbReference type="GeneID" id="83219607"/>
<comment type="caution">
    <text evidence="3">The sequence shown here is derived from an EMBL/GenBank/DDBJ whole genome shotgun (WGS) entry which is preliminary data.</text>
</comment>
<feature type="region of interest" description="Disordered" evidence="2">
    <location>
        <begin position="1"/>
        <end position="47"/>
    </location>
</feature>
<dbReference type="GO" id="GO:0005737">
    <property type="term" value="C:cytoplasm"/>
    <property type="evidence" value="ECO:0007669"/>
    <property type="project" value="TreeGrafter"/>
</dbReference>
<protein>
    <submittedName>
        <fullName evidence="3">Uncharacterized protein</fullName>
    </submittedName>
</protein>
<organism evidence="3 4">
    <name type="scientific">Lichtheimia ornata</name>
    <dbReference type="NCBI Taxonomy" id="688661"/>
    <lineage>
        <taxon>Eukaryota</taxon>
        <taxon>Fungi</taxon>
        <taxon>Fungi incertae sedis</taxon>
        <taxon>Mucoromycota</taxon>
        <taxon>Mucoromycotina</taxon>
        <taxon>Mucoromycetes</taxon>
        <taxon>Mucorales</taxon>
        <taxon>Lichtheimiaceae</taxon>
        <taxon>Lichtheimia</taxon>
    </lineage>
</organism>
<dbReference type="PANTHER" id="PTHR16487">
    <property type="entry name" value="PPP4R2-RELATED PROTEIN"/>
    <property type="match status" value="1"/>
</dbReference>
<dbReference type="Pfam" id="PF09184">
    <property type="entry name" value="PPP4R2"/>
    <property type="match status" value="1"/>
</dbReference>
<dbReference type="EMBL" id="JARTCD010000116">
    <property type="protein sequence ID" value="KAJ8652162.1"/>
    <property type="molecule type" value="Genomic_DNA"/>
</dbReference>
<reference evidence="3 4" key="1">
    <citation type="submission" date="2023-03" db="EMBL/GenBank/DDBJ databases">
        <title>Genome sequence of Lichtheimia ornata CBS 291.66.</title>
        <authorList>
            <person name="Mohabir J.T."/>
            <person name="Shea T.P."/>
            <person name="Kurbessoian T."/>
            <person name="Berby B."/>
            <person name="Fontaine J."/>
            <person name="Livny J."/>
            <person name="Gnirke A."/>
            <person name="Stajich J.E."/>
            <person name="Cuomo C.A."/>
        </authorList>
    </citation>
    <scope>NUCLEOTIDE SEQUENCE [LARGE SCALE GENOMIC DNA]</scope>
    <source>
        <strain evidence="3">CBS 291.66</strain>
    </source>
</reference>
<feature type="compositionally biased region" description="Polar residues" evidence="2">
    <location>
        <begin position="29"/>
        <end position="40"/>
    </location>
</feature>
<feature type="compositionally biased region" description="Low complexity" evidence="2">
    <location>
        <begin position="228"/>
        <end position="240"/>
    </location>
</feature>
<evidence type="ECO:0000256" key="1">
    <source>
        <dbReference type="ARBA" id="ARBA00009207"/>
    </source>
</evidence>
<proteinExistence type="inferred from homology"/>
<dbReference type="AlphaFoldDB" id="A0AAD7XW00"/>
<gene>
    <name evidence="3" type="ORF">O0I10_012220</name>
</gene>
<accession>A0AAD7XW00</accession>
<dbReference type="RefSeq" id="XP_058337076.1">
    <property type="nucleotide sequence ID" value="XM_058492166.1"/>
</dbReference>
<dbReference type="GO" id="GO:0019888">
    <property type="term" value="F:protein phosphatase regulator activity"/>
    <property type="evidence" value="ECO:0007669"/>
    <property type="project" value="InterPro"/>
</dbReference>
<keyword evidence="4" id="KW-1185">Reference proteome</keyword>
<dbReference type="InterPro" id="IPR015267">
    <property type="entry name" value="PPP4R2"/>
</dbReference>